<dbReference type="Pfam" id="PF01822">
    <property type="entry name" value="WSC"/>
    <property type="match status" value="1"/>
</dbReference>
<feature type="compositionally biased region" description="Polar residues" evidence="2">
    <location>
        <begin position="17"/>
        <end position="33"/>
    </location>
</feature>
<dbReference type="InterPro" id="IPR051589">
    <property type="entry name" value="Sialate-O-sulfotransferase"/>
</dbReference>
<dbReference type="AlphaFoldDB" id="A0A6P4Z972"/>
<evidence type="ECO:0000313" key="5">
    <source>
        <dbReference type="RefSeq" id="XP_019627627.1"/>
    </source>
</evidence>
<dbReference type="Proteomes" id="UP000515135">
    <property type="component" value="Unplaced"/>
</dbReference>
<gene>
    <name evidence="5" type="primary">LOC109472366</name>
</gene>
<dbReference type="SMART" id="SM00321">
    <property type="entry name" value="WSC"/>
    <property type="match status" value="1"/>
</dbReference>
<keyword evidence="1" id="KW-0677">Repeat</keyword>
<dbReference type="PANTHER" id="PTHR45964:SF5">
    <property type="entry name" value="WSCD FAMILY MEMBER CG9164"/>
    <property type="match status" value="1"/>
</dbReference>
<protein>
    <submittedName>
        <fullName evidence="5">Uncharacterized protein LOC109472366</fullName>
    </submittedName>
</protein>
<evidence type="ECO:0000256" key="1">
    <source>
        <dbReference type="ARBA" id="ARBA00022737"/>
    </source>
</evidence>
<name>A0A6P4Z972_BRABE</name>
<feature type="non-terminal residue" evidence="5">
    <location>
        <position position="1"/>
    </location>
</feature>
<accession>A0A6P4Z972</accession>
<dbReference type="InterPro" id="IPR002889">
    <property type="entry name" value="WSC_carb-bd"/>
</dbReference>
<reference evidence="5" key="1">
    <citation type="submission" date="2025-08" db="UniProtKB">
        <authorList>
            <consortium name="RefSeq"/>
        </authorList>
    </citation>
    <scope>IDENTIFICATION</scope>
    <source>
        <tissue evidence="5">Gonad</tissue>
    </source>
</reference>
<dbReference type="KEGG" id="bbel:109472366"/>
<dbReference type="OrthoDB" id="6110952at2759"/>
<feature type="region of interest" description="Disordered" evidence="2">
    <location>
        <begin position="1"/>
        <end position="40"/>
    </location>
</feature>
<evidence type="ECO:0000313" key="4">
    <source>
        <dbReference type="Proteomes" id="UP000515135"/>
    </source>
</evidence>
<feature type="domain" description="WSC" evidence="3">
    <location>
        <begin position="94"/>
        <end position="195"/>
    </location>
</feature>
<keyword evidence="4" id="KW-1185">Reference proteome</keyword>
<dbReference type="PROSITE" id="PS51212">
    <property type="entry name" value="WSC"/>
    <property type="match status" value="1"/>
</dbReference>
<sequence length="351" mass="39097">LAAPRSAKFVPPIPPSCTRTHTAHSSLSQTQPDRPSGKPVVVLSASQTGFVPVRERTEFAELQQKIGQLAGDLPQTLEELGLTSVVQHVQELKTNEYLGCYPDGSPHRFPRKVTTLSYMTTERCIAACRTAGYTYAATEVSRSRWWRYHDCHCGREADFNRLGQRVCDSECNSRCRGNWRQKCGGRFRMSVYKIDAVPSCEGGPRRVSTHWYVTAATTNLQYQGNPQDRPFDFSSPALDGGTAIPIRSTLENMIEDIHGFPSHYPATTAEGMPDLVPDYTALLASLQAPGLRLTAGTNTVLELDQHFSIQSYPCSLEYNPAINGRGRRAVTVRIIVVRWNPFKVKVEITCF</sequence>
<evidence type="ECO:0000256" key="2">
    <source>
        <dbReference type="SAM" id="MobiDB-lite"/>
    </source>
</evidence>
<proteinExistence type="predicted"/>
<dbReference type="RefSeq" id="XP_019627627.1">
    <property type="nucleotide sequence ID" value="XM_019772068.1"/>
</dbReference>
<dbReference type="GeneID" id="109472366"/>
<dbReference type="PANTHER" id="PTHR45964">
    <property type="entry name" value="WSCD FAMILY MEMBER CG9164"/>
    <property type="match status" value="1"/>
</dbReference>
<organism evidence="4 5">
    <name type="scientific">Branchiostoma belcheri</name>
    <name type="common">Amphioxus</name>
    <dbReference type="NCBI Taxonomy" id="7741"/>
    <lineage>
        <taxon>Eukaryota</taxon>
        <taxon>Metazoa</taxon>
        <taxon>Chordata</taxon>
        <taxon>Cephalochordata</taxon>
        <taxon>Leptocardii</taxon>
        <taxon>Amphioxiformes</taxon>
        <taxon>Branchiostomatidae</taxon>
        <taxon>Branchiostoma</taxon>
    </lineage>
</organism>
<evidence type="ECO:0000259" key="3">
    <source>
        <dbReference type="PROSITE" id="PS51212"/>
    </source>
</evidence>